<name>A0ABS0AFB9_9GAMM</name>
<dbReference type="Gene3D" id="3.30.9.10">
    <property type="entry name" value="D-Amino Acid Oxidase, subunit A, domain 2"/>
    <property type="match status" value="1"/>
</dbReference>
<feature type="domain" description="FAD dependent oxidoreductase" evidence="10">
    <location>
        <begin position="1"/>
        <end position="331"/>
    </location>
</feature>
<dbReference type="PANTHER" id="PTHR13847:SF283">
    <property type="entry name" value="TRNA 5-METHYLAMINOMETHYL-2-THIOURIDINE BIOSYNTHESIS BIFUNCTIONAL PROTEIN MNMC"/>
    <property type="match status" value="1"/>
</dbReference>
<keyword evidence="9" id="KW-0511">Multifunctional enzyme</keyword>
<dbReference type="Gene3D" id="3.50.50.60">
    <property type="entry name" value="FAD/NAD(P)-binding domain"/>
    <property type="match status" value="1"/>
</dbReference>
<dbReference type="RefSeq" id="WP_194855723.1">
    <property type="nucleotide sequence ID" value="NZ_ARXR01000008.1"/>
</dbReference>
<evidence type="ECO:0000313" key="11">
    <source>
        <dbReference type="EMBL" id="MBF5052843.1"/>
    </source>
</evidence>
<evidence type="ECO:0000256" key="2">
    <source>
        <dbReference type="ARBA" id="ARBA00022603"/>
    </source>
</evidence>
<dbReference type="InterPro" id="IPR017610">
    <property type="entry name" value="tRNA_S-uridine_synth_MnmC_C"/>
</dbReference>
<protein>
    <submittedName>
        <fullName evidence="11">D-amino acid oxidase family protein</fullName>
    </submittedName>
</protein>
<evidence type="ECO:0000256" key="5">
    <source>
        <dbReference type="ARBA" id="ARBA00022691"/>
    </source>
</evidence>
<dbReference type="NCBIfam" id="TIGR03197">
    <property type="entry name" value="MnmC_Cterm"/>
    <property type="match status" value="1"/>
</dbReference>
<gene>
    <name evidence="11" type="ORF">ISO4_01445</name>
</gene>
<dbReference type="SUPFAM" id="SSF54373">
    <property type="entry name" value="FAD-linked reductases, C-terminal domain"/>
    <property type="match status" value="1"/>
</dbReference>
<dbReference type="Proteomes" id="UP000644441">
    <property type="component" value="Unassembled WGS sequence"/>
</dbReference>
<evidence type="ECO:0000256" key="6">
    <source>
        <dbReference type="ARBA" id="ARBA00022694"/>
    </source>
</evidence>
<evidence type="ECO:0000256" key="9">
    <source>
        <dbReference type="ARBA" id="ARBA00023268"/>
    </source>
</evidence>
<proteinExistence type="predicted"/>
<organism evidence="11 12">
    <name type="scientific">Alloalcanivorax venustensis ISO4</name>
    <dbReference type="NCBI Taxonomy" id="1177184"/>
    <lineage>
        <taxon>Bacteria</taxon>
        <taxon>Pseudomonadati</taxon>
        <taxon>Pseudomonadota</taxon>
        <taxon>Gammaproteobacteria</taxon>
        <taxon>Oceanospirillales</taxon>
        <taxon>Alcanivoracaceae</taxon>
        <taxon>Alloalcanivorax</taxon>
    </lineage>
</organism>
<evidence type="ECO:0000256" key="7">
    <source>
        <dbReference type="ARBA" id="ARBA00022827"/>
    </source>
</evidence>
<dbReference type="Pfam" id="PF01266">
    <property type="entry name" value="DAO"/>
    <property type="match status" value="1"/>
</dbReference>
<evidence type="ECO:0000256" key="3">
    <source>
        <dbReference type="ARBA" id="ARBA00022630"/>
    </source>
</evidence>
<keyword evidence="12" id="KW-1185">Reference proteome</keyword>
<keyword evidence="7" id="KW-0274">FAD</keyword>
<dbReference type="EMBL" id="ARXR01000008">
    <property type="protein sequence ID" value="MBF5052843.1"/>
    <property type="molecule type" value="Genomic_DNA"/>
</dbReference>
<keyword evidence="1" id="KW-0963">Cytoplasm</keyword>
<accession>A0ABS0AFB9</accession>
<evidence type="ECO:0000256" key="8">
    <source>
        <dbReference type="ARBA" id="ARBA00023002"/>
    </source>
</evidence>
<dbReference type="SUPFAM" id="SSF51971">
    <property type="entry name" value="Nucleotide-binding domain"/>
    <property type="match status" value="1"/>
</dbReference>
<feature type="non-terminal residue" evidence="11">
    <location>
        <position position="1"/>
    </location>
</feature>
<reference evidence="11 12" key="1">
    <citation type="submission" date="2012-09" db="EMBL/GenBank/DDBJ databases">
        <title>Genome Sequence of alkane-degrading Bacterium Alcanivorax venustensis ISO4.</title>
        <authorList>
            <person name="Lai Q."/>
            <person name="Shao Z."/>
        </authorList>
    </citation>
    <scope>NUCLEOTIDE SEQUENCE [LARGE SCALE GENOMIC DNA]</scope>
    <source>
        <strain evidence="11 12">ISO4</strain>
    </source>
</reference>
<evidence type="ECO:0000256" key="4">
    <source>
        <dbReference type="ARBA" id="ARBA00022679"/>
    </source>
</evidence>
<sequence length="369" mass="39947">GLAGATTARALAERGWRVTVLDPAGIAAGASGNRAGVVYSTPSAHLTEQNRFYQLSYVHALRWLQRHRFPGPDQGRLNGVPQHFVDDKQADKIRAARDSGAWPQALLKPLGEHGMELVGGGYLSPPAWCRQLLDHPAIEPRLAAVSEFQPATDDRPVRVRLSDDHTLEADALILATAGAARDLAGLAWLPLKTIRGQVSYCRPTAASAAWQQAHCHGGYLTPTLDGVHCVGATFDLHQLDPAPRDSDDAANLAQLRHHLPREWQELGGESIEVVDRRVAMRCQSLDFLPLVGPLPDAMANPHTALPGLYLNIAHGSRGITGTPLCADLLADQLSRRAPPADQALVAALAPERFILRKRKKQPDWSPPCS</sequence>
<keyword evidence="2" id="KW-0489">Methyltransferase</keyword>
<evidence type="ECO:0000313" key="12">
    <source>
        <dbReference type="Proteomes" id="UP000644441"/>
    </source>
</evidence>
<keyword evidence="6" id="KW-0819">tRNA processing</keyword>
<keyword evidence="5" id="KW-0949">S-adenosyl-L-methionine</keyword>
<keyword evidence="4" id="KW-0808">Transferase</keyword>
<dbReference type="InterPro" id="IPR036188">
    <property type="entry name" value="FAD/NAD-bd_sf"/>
</dbReference>
<comment type="caution">
    <text evidence="11">The sequence shown here is derived from an EMBL/GenBank/DDBJ whole genome shotgun (WGS) entry which is preliminary data.</text>
</comment>
<keyword evidence="3" id="KW-0285">Flavoprotein</keyword>
<evidence type="ECO:0000259" key="10">
    <source>
        <dbReference type="Pfam" id="PF01266"/>
    </source>
</evidence>
<dbReference type="PANTHER" id="PTHR13847">
    <property type="entry name" value="SARCOSINE DEHYDROGENASE-RELATED"/>
    <property type="match status" value="1"/>
</dbReference>
<keyword evidence="8" id="KW-0560">Oxidoreductase</keyword>
<dbReference type="InterPro" id="IPR006076">
    <property type="entry name" value="FAD-dep_OxRdtase"/>
</dbReference>
<evidence type="ECO:0000256" key="1">
    <source>
        <dbReference type="ARBA" id="ARBA00022490"/>
    </source>
</evidence>